<feature type="binding site" evidence="11">
    <location>
        <position position="93"/>
    </location>
    <ligand>
        <name>Zn(2+)</name>
        <dbReference type="ChEBI" id="CHEBI:29105"/>
        <label>1</label>
    </ligand>
</feature>
<keyword evidence="3 10" id="KW-0964">Secreted</keyword>
<comment type="subcellular location">
    <subcellularLocation>
        <location evidence="1">Secreted</location>
    </subcellularLocation>
</comment>
<keyword evidence="4 10" id="KW-0479">Metal-binding</keyword>
<dbReference type="Gene3D" id="3.60.21.10">
    <property type="match status" value="1"/>
</dbReference>
<dbReference type="CDD" id="cd00842">
    <property type="entry name" value="MPP_ASMase"/>
    <property type="match status" value="1"/>
</dbReference>
<keyword evidence="7 10" id="KW-0862">Zinc</keyword>
<evidence type="ECO:0000256" key="2">
    <source>
        <dbReference type="ARBA" id="ARBA00008234"/>
    </source>
</evidence>
<comment type="caution">
    <text evidence="14">The sequence shown here is derived from an EMBL/GenBank/DDBJ whole genome shotgun (WGS) entry which is preliminary data.</text>
</comment>
<evidence type="ECO:0000256" key="1">
    <source>
        <dbReference type="ARBA" id="ARBA00004613"/>
    </source>
</evidence>
<dbReference type="GO" id="GO:0016020">
    <property type="term" value="C:membrane"/>
    <property type="evidence" value="ECO:0007669"/>
    <property type="project" value="GOC"/>
</dbReference>
<sequence length="454" mass="52684">MNSFTFLLFSIILRICTTEQGYFWHLTDLHLDPKYNVSSDPRKVCPSAGNQLVTDPGEWGHYLCDSPAVLINSSINAMRSILPQPDFILWTGDDTPHVPNEQLSEEAVLKMVKWLTNLIQQIFPTTKVYSALGNHDFHPKSQLPPENNSMYYQISKFWSPWLKNESMLSFQKGAYYSEDLKDVGAAGRMIVLNTNLYYDSNSLTTNMVDPGDQFNWLEDLLQSLELKQEKVYIVGHIPPGFFEKKRDKSWFREDFNKRYIQIIKKYHKVIQGQFFGHHHTDSFRMFYSESGTPVNSMFIAPGVTPWKTTLPGVENGANNPGIRVVEYDRQNLQVLDMVTYYLNLTYANKASPRWEKEYRLTEAFQVPDGSAQSMHNVLNKIANDPSYFKKYYEYNSVNYDLNVCKDVCRVDHICAIREVDFSKYDECVRTESSSSKHAFETNLMFLALFAYIVW</sequence>
<evidence type="ECO:0000256" key="6">
    <source>
        <dbReference type="ARBA" id="ARBA00022801"/>
    </source>
</evidence>
<feature type="binding site" evidence="11">
    <location>
        <position position="134"/>
    </location>
    <ligand>
        <name>Zn(2+)</name>
        <dbReference type="ChEBI" id="CHEBI:29105"/>
        <label>2</label>
    </ligand>
</feature>
<feature type="signal peptide" evidence="10">
    <location>
        <begin position="1"/>
        <end position="18"/>
    </location>
</feature>
<keyword evidence="9" id="KW-0325">Glycoprotein</keyword>
<dbReference type="InterPro" id="IPR029052">
    <property type="entry name" value="Metallo-depent_PP-like"/>
</dbReference>
<organism evidence="14 15">
    <name type="scientific">Hymenochirus boettgeri</name>
    <name type="common">Congo dwarf clawed frog</name>
    <dbReference type="NCBI Taxonomy" id="247094"/>
    <lineage>
        <taxon>Eukaryota</taxon>
        <taxon>Metazoa</taxon>
        <taxon>Chordata</taxon>
        <taxon>Craniata</taxon>
        <taxon>Vertebrata</taxon>
        <taxon>Euteleostomi</taxon>
        <taxon>Amphibia</taxon>
        <taxon>Batrachia</taxon>
        <taxon>Anura</taxon>
        <taxon>Pipoidea</taxon>
        <taxon>Pipidae</taxon>
        <taxon>Pipinae</taxon>
        <taxon>Hymenochirus</taxon>
    </lineage>
</organism>
<feature type="domain" description="Calcineurin-like phosphoesterase" evidence="12">
    <location>
        <begin position="23"/>
        <end position="280"/>
    </location>
</feature>
<evidence type="ECO:0000256" key="8">
    <source>
        <dbReference type="ARBA" id="ARBA00023157"/>
    </source>
</evidence>
<dbReference type="PIRSF" id="PIRSF036767">
    <property type="entry name" value="ASM-like_PDE"/>
    <property type="match status" value="1"/>
</dbReference>
<evidence type="ECO:0000259" key="13">
    <source>
        <dbReference type="Pfam" id="PF19272"/>
    </source>
</evidence>
<dbReference type="InterPro" id="IPR041805">
    <property type="entry name" value="ASMase/PPN1_MPP"/>
</dbReference>
<dbReference type="Pfam" id="PF00149">
    <property type="entry name" value="Metallophos"/>
    <property type="match status" value="1"/>
</dbReference>
<dbReference type="Proteomes" id="UP000812440">
    <property type="component" value="Chromosome 2"/>
</dbReference>
<dbReference type="InterPro" id="IPR045473">
    <property type="entry name" value="ASM_C"/>
</dbReference>
<feature type="binding site" evidence="11">
    <location>
        <position position="277"/>
    </location>
    <ligand>
        <name>Zn(2+)</name>
        <dbReference type="ChEBI" id="CHEBI:29105"/>
        <label>2</label>
    </ligand>
</feature>
<evidence type="ECO:0000313" key="14">
    <source>
        <dbReference type="EMBL" id="KAG8451190.1"/>
    </source>
</evidence>
<dbReference type="Pfam" id="PF19272">
    <property type="entry name" value="ASMase_C"/>
    <property type="match status" value="1"/>
</dbReference>
<keyword evidence="5 10" id="KW-0732">Signal</keyword>
<dbReference type="EMBL" id="JAACNH010000002">
    <property type="protein sequence ID" value="KAG8451190.1"/>
    <property type="molecule type" value="Genomic_DNA"/>
</dbReference>
<dbReference type="AlphaFoldDB" id="A0A8T2K6B5"/>
<protein>
    <recommendedName>
        <fullName evidence="10">Acid sphingomyelinase-like phosphodiesterase</fullName>
    </recommendedName>
</protein>
<dbReference type="InterPro" id="IPR004843">
    <property type="entry name" value="Calcineurin-like_PHP"/>
</dbReference>
<dbReference type="GO" id="GO:0006685">
    <property type="term" value="P:sphingomyelin catabolic process"/>
    <property type="evidence" value="ECO:0007669"/>
    <property type="project" value="InterPro"/>
</dbReference>
<dbReference type="FunFam" id="3.60.21.10:FF:000143">
    <property type="entry name" value="Acid sphingomyelinase-like phosphodiesterase"/>
    <property type="match status" value="1"/>
</dbReference>
<feature type="chain" id="PRO_5035981393" description="Acid sphingomyelinase-like phosphodiesterase" evidence="10">
    <location>
        <begin position="19"/>
        <end position="454"/>
    </location>
</feature>
<evidence type="ECO:0000256" key="9">
    <source>
        <dbReference type="ARBA" id="ARBA00023180"/>
    </source>
</evidence>
<dbReference type="GO" id="GO:0005615">
    <property type="term" value="C:extracellular space"/>
    <property type="evidence" value="ECO:0007669"/>
    <property type="project" value="UniProtKB-UniRule"/>
</dbReference>
<dbReference type="PANTHER" id="PTHR10340:SF25">
    <property type="entry name" value="ACID SPHINGOMYELINASE-LIKE PHOSPHODIESTERASE 3B"/>
    <property type="match status" value="1"/>
</dbReference>
<evidence type="ECO:0000256" key="4">
    <source>
        <dbReference type="ARBA" id="ARBA00022723"/>
    </source>
</evidence>
<name>A0A8T2K6B5_9PIPI</name>
<feature type="binding site" evidence="11">
    <location>
        <position position="30"/>
    </location>
    <ligand>
        <name>Zn(2+)</name>
        <dbReference type="ChEBI" id="CHEBI:29105"/>
        <label>1</label>
    </ligand>
</feature>
<evidence type="ECO:0000256" key="7">
    <source>
        <dbReference type="ARBA" id="ARBA00022833"/>
    </source>
</evidence>
<evidence type="ECO:0000256" key="10">
    <source>
        <dbReference type="PIRNR" id="PIRNR036767"/>
    </source>
</evidence>
<evidence type="ECO:0000259" key="12">
    <source>
        <dbReference type="Pfam" id="PF00149"/>
    </source>
</evidence>
<dbReference type="OrthoDB" id="348678at2759"/>
<keyword evidence="6 10" id="KW-0378">Hydrolase</keyword>
<evidence type="ECO:0000256" key="3">
    <source>
        <dbReference type="ARBA" id="ARBA00022525"/>
    </source>
</evidence>
<dbReference type="GO" id="GO:0004767">
    <property type="term" value="F:sphingomyelin phosphodiesterase activity"/>
    <property type="evidence" value="ECO:0007669"/>
    <property type="project" value="InterPro"/>
</dbReference>
<reference evidence="14" key="1">
    <citation type="thesis" date="2020" institute="ProQuest LLC" country="789 East Eisenhower Parkway, Ann Arbor, MI, USA">
        <title>Comparative Genomics and Chromosome Evolution.</title>
        <authorList>
            <person name="Mudd A.B."/>
        </authorList>
    </citation>
    <scope>NUCLEOTIDE SEQUENCE</scope>
    <source>
        <strain evidence="14">Female2</strain>
        <tissue evidence="14">Blood</tissue>
    </source>
</reference>
<dbReference type="PANTHER" id="PTHR10340">
    <property type="entry name" value="SPHINGOMYELIN PHOSPHODIESTERASE"/>
    <property type="match status" value="1"/>
</dbReference>
<feature type="binding site" evidence="11">
    <location>
        <position position="93"/>
    </location>
    <ligand>
        <name>Zn(2+)</name>
        <dbReference type="ChEBI" id="CHEBI:29105"/>
        <label>2</label>
    </ligand>
</feature>
<feature type="binding site" evidence="11">
    <location>
        <position position="279"/>
    </location>
    <ligand>
        <name>Zn(2+)</name>
        <dbReference type="ChEBI" id="CHEBI:29105"/>
        <label>1</label>
    </ligand>
</feature>
<accession>A0A8T2K6B5</accession>
<dbReference type="InterPro" id="IPR017064">
    <property type="entry name" value="ASM-like_Pdiesterase_prd"/>
</dbReference>
<dbReference type="GO" id="GO:0046872">
    <property type="term" value="F:metal ion binding"/>
    <property type="evidence" value="ECO:0007669"/>
    <property type="project" value="UniProtKB-KW"/>
</dbReference>
<keyword evidence="15" id="KW-1185">Reference proteome</keyword>
<dbReference type="SUPFAM" id="SSF56300">
    <property type="entry name" value="Metallo-dependent phosphatases"/>
    <property type="match status" value="1"/>
</dbReference>
<evidence type="ECO:0000313" key="15">
    <source>
        <dbReference type="Proteomes" id="UP000812440"/>
    </source>
</evidence>
<comment type="cofactor">
    <cofactor evidence="11">
        <name>Zn(2+)</name>
        <dbReference type="ChEBI" id="CHEBI:29105"/>
    </cofactor>
    <text evidence="11">Binds 2 Zn(2+) per subunit.</text>
</comment>
<comment type="similarity">
    <text evidence="2 10">Belongs to the acid sphingomyelinase family.</text>
</comment>
<feature type="domain" description="Sphingomyelin phosphodiesterase C-terminal" evidence="13">
    <location>
        <begin position="293"/>
        <end position="432"/>
    </location>
</feature>
<feature type="binding site" evidence="11">
    <location>
        <position position="28"/>
    </location>
    <ligand>
        <name>Zn(2+)</name>
        <dbReference type="ChEBI" id="CHEBI:29105"/>
        <label>1</label>
    </ligand>
</feature>
<evidence type="ECO:0000256" key="11">
    <source>
        <dbReference type="PIRSR" id="PIRSR036767-51"/>
    </source>
</evidence>
<evidence type="ECO:0000256" key="5">
    <source>
        <dbReference type="ARBA" id="ARBA00022729"/>
    </source>
</evidence>
<feature type="binding site" evidence="11">
    <location>
        <position position="236"/>
    </location>
    <ligand>
        <name>Zn(2+)</name>
        <dbReference type="ChEBI" id="CHEBI:29105"/>
        <label>2</label>
    </ligand>
</feature>
<gene>
    <name evidence="14" type="ORF">GDO86_003444</name>
</gene>
<keyword evidence="8" id="KW-1015">Disulfide bond</keyword>
<proteinExistence type="inferred from homology"/>